<evidence type="ECO:0008006" key="10">
    <source>
        <dbReference type="Google" id="ProtNLM"/>
    </source>
</evidence>
<dbReference type="Pfam" id="PF04434">
    <property type="entry name" value="SWIM"/>
    <property type="match status" value="1"/>
</dbReference>
<dbReference type="AlphaFoldDB" id="A0A9R0QJM2"/>
<feature type="domain" description="SWIM-type" evidence="7">
    <location>
        <begin position="563"/>
        <end position="595"/>
    </location>
</feature>
<name>A0A9R0QJM2_TRITD</name>
<evidence type="ECO:0000256" key="1">
    <source>
        <dbReference type="ARBA" id="ARBA00022723"/>
    </source>
</evidence>
<dbReference type="InterPro" id="IPR004332">
    <property type="entry name" value="Transposase_MuDR"/>
</dbReference>
<dbReference type="GO" id="GO:0003676">
    <property type="term" value="F:nucleic acid binding"/>
    <property type="evidence" value="ECO:0007669"/>
    <property type="project" value="InterPro"/>
</dbReference>
<evidence type="ECO:0000313" key="8">
    <source>
        <dbReference type="EMBL" id="VAH11700.1"/>
    </source>
</evidence>
<evidence type="ECO:0000256" key="2">
    <source>
        <dbReference type="ARBA" id="ARBA00022771"/>
    </source>
</evidence>
<evidence type="ECO:0000256" key="3">
    <source>
        <dbReference type="ARBA" id="ARBA00022833"/>
    </source>
</evidence>
<dbReference type="PANTHER" id="PTHR31973">
    <property type="entry name" value="POLYPROTEIN, PUTATIVE-RELATED"/>
    <property type="match status" value="1"/>
</dbReference>
<proteinExistence type="predicted"/>
<dbReference type="InterPro" id="IPR006564">
    <property type="entry name" value="Znf_PMZ"/>
</dbReference>
<dbReference type="PROSITE" id="PS50158">
    <property type="entry name" value="ZF_CCHC"/>
    <property type="match status" value="1"/>
</dbReference>
<protein>
    <recommendedName>
        <fullName evidence="10">SWIM-type domain-containing protein</fullName>
    </recommendedName>
</protein>
<evidence type="ECO:0000259" key="7">
    <source>
        <dbReference type="PROSITE" id="PS50966"/>
    </source>
</evidence>
<keyword evidence="1" id="KW-0479">Metal-binding</keyword>
<sequence>MAPVHRRPGDPPPRYGAQEEVFTVEINYGGFFCGFGRSKTYVDGKVALFDGCEVDTWSPLWLTDFMQQLGYSDQSKHVIYWLLPGKNLAGGLRIVDCDTDTLHMTAVVPKFQLFQLFVDHKDMAFDNVMDDIHVSGTPKLPLVLSPKSHGFSSGIRGSPRFKVKAHKGRLNQCHAGSSNEGSSSVPPVGLNVGHELRRSRRKLVVEEEIPNENDSDSDSDDSEWDSDWVDSDNEVGKNDDDLYEEWVDEKFEKKKKKKSEWEQDSDYDTDELQELQGSELEDSDSAEEVEVVDAQGRKKMKKKVKLKRWRPENMKEVNFHIGMVFLSVIELRAAIQEYIVKQRVQIHYIKNDKQRIRAGCVGDCPWFLFAAPDSRTKAWVVKKYVGEHTCEREWALKQFTARYCVRHLHQNFAKNWKGDVFKNKLWQIARATHEADWKKYMQEMKELDQGAYEYLDAIDPRQWCKAYFHELPKCDLLLNNSCEVFNKYILDAREMPIVTCLKKIKDQLMTRFYSKNLESEEMCGQICPKIRKKLDKNINMSNNCTALPAGQHIFHVKGMVGEYDVNIQKEECSCRAWQLSGIPCRHGVACLRHERIKPEDVVNKCYNIDAFRAAYGKIIMPCSDPRVWPKTNGPQMLPPHYEKKVGRPGKKRKKNPLEEDNGTRMSRHGIIGHCSVCNQPGHNKRKCPELGRGQPTAAHEAGAEQDPAAEQYPAAEEEAAEHVQTTEHVPIQVVLPETQQRTKLPVKRRPSCKVHFP</sequence>
<dbReference type="SMART" id="SM00575">
    <property type="entry name" value="ZnF_PMZ"/>
    <property type="match status" value="1"/>
</dbReference>
<keyword evidence="9" id="KW-1185">Reference proteome</keyword>
<accession>A0A9R0QJM2</accession>
<evidence type="ECO:0000256" key="4">
    <source>
        <dbReference type="PROSITE-ProRule" id="PRU00047"/>
    </source>
</evidence>
<dbReference type="GO" id="GO:0008270">
    <property type="term" value="F:zinc ion binding"/>
    <property type="evidence" value="ECO:0007669"/>
    <property type="project" value="UniProtKB-KW"/>
</dbReference>
<dbReference type="Proteomes" id="UP000324705">
    <property type="component" value="Chromosome 1A"/>
</dbReference>
<feature type="compositionally biased region" description="Acidic residues" evidence="5">
    <location>
        <begin position="206"/>
        <end position="233"/>
    </location>
</feature>
<dbReference type="Gramene" id="TRITD1Av1G228800.1">
    <property type="protein sequence ID" value="TRITD1Av1G228800.1"/>
    <property type="gene ID" value="TRITD1Av1G228800"/>
</dbReference>
<dbReference type="PROSITE" id="PS50966">
    <property type="entry name" value="ZF_SWIM"/>
    <property type="match status" value="1"/>
</dbReference>
<dbReference type="Pfam" id="PF03108">
    <property type="entry name" value="DBD_Tnp_Mut"/>
    <property type="match status" value="1"/>
</dbReference>
<dbReference type="InterPro" id="IPR058594">
    <property type="entry name" value="PB1-like_dom_pln"/>
</dbReference>
<feature type="compositionally biased region" description="Low complexity" evidence="5">
    <location>
        <begin position="704"/>
        <end position="714"/>
    </location>
</feature>
<evidence type="ECO:0000256" key="5">
    <source>
        <dbReference type="SAM" id="MobiDB-lite"/>
    </source>
</evidence>
<feature type="compositionally biased region" description="Polar residues" evidence="5">
    <location>
        <begin position="174"/>
        <end position="185"/>
    </location>
</feature>
<dbReference type="InterPro" id="IPR007527">
    <property type="entry name" value="Znf_SWIM"/>
</dbReference>
<dbReference type="PANTHER" id="PTHR31973:SF191">
    <property type="entry name" value="OS05G0489400 PROTEIN"/>
    <property type="match status" value="1"/>
</dbReference>
<dbReference type="InterPro" id="IPR001878">
    <property type="entry name" value="Znf_CCHC"/>
</dbReference>
<dbReference type="SUPFAM" id="SSF57756">
    <property type="entry name" value="Retrovirus zinc finger-like domains"/>
    <property type="match status" value="1"/>
</dbReference>
<dbReference type="EMBL" id="LT934111">
    <property type="protein sequence ID" value="VAH11700.1"/>
    <property type="molecule type" value="Genomic_DNA"/>
</dbReference>
<feature type="region of interest" description="Disordered" evidence="5">
    <location>
        <begin position="687"/>
        <end position="725"/>
    </location>
</feature>
<feature type="region of interest" description="Disordered" evidence="5">
    <location>
        <begin position="630"/>
        <end position="665"/>
    </location>
</feature>
<dbReference type="Pfam" id="PF26130">
    <property type="entry name" value="PB1-like"/>
    <property type="match status" value="1"/>
</dbReference>
<gene>
    <name evidence="8" type="ORF">TRITD_1Av1G228800</name>
</gene>
<dbReference type="InterPro" id="IPR036875">
    <property type="entry name" value="Znf_CCHC_sf"/>
</dbReference>
<organism evidence="8 9">
    <name type="scientific">Triticum turgidum subsp. durum</name>
    <name type="common">Durum wheat</name>
    <name type="synonym">Triticum durum</name>
    <dbReference type="NCBI Taxonomy" id="4567"/>
    <lineage>
        <taxon>Eukaryota</taxon>
        <taxon>Viridiplantae</taxon>
        <taxon>Streptophyta</taxon>
        <taxon>Embryophyta</taxon>
        <taxon>Tracheophyta</taxon>
        <taxon>Spermatophyta</taxon>
        <taxon>Magnoliopsida</taxon>
        <taxon>Liliopsida</taxon>
        <taxon>Poales</taxon>
        <taxon>Poaceae</taxon>
        <taxon>BOP clade</taxon>
        <taxon>Pooideae</taxon>
        <taxon>Triticodae</taxon>
        <taxon>Triticeae</taxon>
        <taxon>Triticinae</taxon>
        <taxon>Triticum</taxon>
    </lineage>
</organism>
<feature type="region of interest" description="Disordered" evidence="5">
    <location>
        <begin position="166"/>
        <end position="239"/>
    </location>
</feature>
<reference evidence="8 9" key="1">
    <citation type="submission" date="2017-09" db="EMBL/GenBank/DDBJ databases">
        <authorList>
            <consortium name="International Durum Wheat Genome Sequencing Consortium (IDWGSC)"/>
            <person name="Milanesi L."/>
        </authorList>
    </citation>
    <scope>NUCLEOTIDE SEQUENCE [LARGE SCALE GENOMIC DNA]</scope>
    <source>
        <strain evidence="9">cv. Svevo</strain>
    </source>
</reference>
<evidence type="ECO:0000259" key="6">
    <source>
        <dbReference type="PROSITE" id="PS50158"/>
    </source>
</evidence>
<evidence type="ECO:0000313" key="9">
    <source>
        <dbReference type="Proteomes" id="UP000324705"/>
    </source>
</evidence>
<dbReference type="OMA" id="EEDNIME"/>
<feature type="domain" description="CCHC-type" evidence="6">
    <location>
        <begin position="674"/>
        <end position="689"/>
    </location>
</feature>
<keyword evidence="3" id="KW-0862">Zinc</keyword>
<keyword evidence="2 4" id="KW-0863">Zinc-finger</keyword>